<comment type="function">
    <text evidence="7">Subunit of TORC1 and TORC2, which regulate cell growth and survival in response to nutrient and hormonal signals.</text>
</comment>
<keyword evidence="5 7" id="KW-0677">Repeat</keyword>
<dbReference type="PANTHER" id="PTHR19842:SF0">
    <property type="entry name" value="TARGET OF RAPAMYCIN COMPLEX SUBUNIT LST8"/>
    <property type="match status" value="1"/>
</dbReference>
<organism evidence="8">
    <name type="scientific">Amblyomma cajennense</name>
    <name type="common">Cayenne tick</name>
    <name type="synonym">Acarus cajennensis</name>
    <dbReference type="NCBI Taxonomy" id="34607"/>
    <lineage>
        <taxon>Eukaryota</taxon>
        <taxon>Metazoa</taxon>
        <taxon>Ecdysozoa</taxon>
        <taxon>Arthropoda</taxon>
        <taxon>Chelicerata</taxon>
        <taxon>Arachnida</taxon>
        <taxon>Acari</taxon>
        <taxon>Parasitiformes</taxon>
        <taxon>Ixodida</taxon>
        <taxon>Ixodoidea</taxon>
        <taxon>Ixodidae</taxon>
        <taxon>Amblyomminae</taxon>
        <taxon>Amblyomma</taxon>
    </lineage>
</organism>
<sequence length="350" mass="38727">MKDMLADGAGDQVILATGGYDHSIRLWQAHSGLCQRTLQHADSQVNVLEITPDRQHIAAGGYQHIRTYDINSTNTNPVINYEGLGKNVTALGFHEDGLWMYSGGEDFSARIWDLRSRVQTGQRVFETNAPVNCACLHPNQCELFIGDQSGSIYIWDPRTSHNEQLTLDLDVSVQHLDIDPSGQYMAAIDNKGMCYLFLLGSGSDSQISTPERLLKFAAHKRYGLKCRFSYDSELLATSSADATACIWKVSDLLASGEDSGPPERLVRRSSSQSSTSTRAWNLADTLPMSKMTNANQRWVWDVAFSYDAQFLITASSDTVARLWSVAAGEVKREYSGHQKALTALAFRDSA</sequence>
<feature type="repeat" description="WD" evidence="6">
    <location>
        <begin position="292"/>
        <end position="333"/>
    </location>
</feature>
<name>A0A023FJ51_AMBCJ</name>
<dbReference type="GO" id="GO:0031932">
    <property type="term" value="C:TORC2 complex"/>
    <property type="evidence" value="ECO:0007669"/>
    <property type="project" value="UniProtKB-UniRule"/>
</dbReference>
<dbReference type="GO" id="GO:0051897">
    <property type="term" value="P:positive regulation of phosphatidylinositol 3-kinase/protein kinase B signal transduction"/>
    <property type="evidence" value="ECO:0007669"/>
    <property type="project" value="UniProtKB-ARBA"/>
</dbReference>
<proteinExistence type="evidence at transcript level"/>
<evidence type="ECO:0000256" key="6">
    <source>
        <dbReference type="PROSITE-ProRule" id="PRU00221"/>
    </source>
</evidence>
<dbReference type="PROSITE" id="PS50082">
    <property type="entry name" value="WD_REPEATS_2"/>
    <property type="match status" value="3"/>
</dbReference>
<dbReference type="PRINTS" id="PR00320">
    <property type="entry name" value="GPROTEINBRPT"/>
</dbReference>
<accession>A0A023FJ51</accession>
<evidence type="ECO:0000256" key="5">
    <source>
        <dbReference type="ARBA" id="ARBA00022737"/>
    </source>
</evidence>
<keyword evidence="3 7" id="KW-0963">Cytoplasm</keyword>
<dbReference type="PANTHER" id="PTHR19842">
    <property type="entry name" value="G BETA-LIKE PROTEIN GBL"/>
    <property type="match status" value="1"/>
</dbReference>
<dbReference type="PROSITE" id="PS00678">
    <property type="entry name" value="WD_REPEATS_1"/>
    <property type="match status" value="1"/>
</dbReference>
<dbReference type="GO" id="GO:0032956">
    <property type="term" value="P:regulation of actin cytoskeleton organization"/>
    <property type="evidence" value="ECO:0007669"/>
    <property type="project" value="TreeGrafter"/>
</dbReference>
<dbReference type="FunFam" id="2.130.10.10:FF:000505">
    <property type="entry name" value="Blast:Protein LST8 homolog"/>
    <property type="match status" value="1"/>
</dbReference>
<dbReference type="Gene3D" id="2.130.10.10">
    <property type="entry name" value="YVTN repeat-like/Quinoprotein amine dehydrogenase"/>
    <property type="match status" value="2"/>
</dbReference>
<dbReference type="GO" id="GO:0005737">
    <property type="term" value="C:cytoplasm"/>
    <property type="evidence" value="ECO:0007669"/>
    <property type="project" value="UniProtKB-SubCell"/>
</dbReference>
<dbReference type="InterPro" id="IPR001680">
    <property type="entry name" value="WD40_rpt"/>
</dbReference>
<dbReference type="InterPro" id="IPR015943">
    <property type="entry name" value="WD40/YVTN_repeat-like_dom_sf"/>
</dbReference>
<protein>
    <recommendedName>
        <fullName evidence="7">Target of rapamycin complex subunit lst8</fullName>
        <shortName evidence="7">TORC subunit lst8</shortName>
    </recommendedName>
</protein>
<dbReference type="GO" id="GO:0032535">
    <property type="term" value="P:regulation of cellular component size"/>
    <property type="evidence" value="ECO:0007669"/>
    <property type="project" value="UniProtKB-ARBA"/>
</dbReference>
<dbReference type="GO" id="GO:0031931">
    <property type="term" value="C:TORC1 complex"/>
    <property type="evidence" value="ECO:0007669"/>
    <property type="project" value="UniProtKB-UniRule"/>
</dbReference>
<dbReference type="SUPFAM" id="SSF50998">
    <property type="entry name" value="Quinoprotein alcohol dehydrogenase-like"/>
    <property type="match status" value="1"/>
</dbReference>
<dbReference type="InterPro" id="IPR019775">
    <property type="entry name" value="WD40_repeat_CS"/>
</dbReference>
<evidence type="ECO:0000256" key="7">
    <source>
        <dbReference type="RuleBase" id="RU369068"/>
    </source>
</evidence>
<feature type="repeat" description="WD" evidence="6">
    <location>
        <begin position="81"/>
        <end position="116"/>
    </location>
</feature>
<dbReference type="PROSITE" id="PS50294">
    <property type="entry name" value="WD_REPEATS_REGION"/>
    <property type="match status" value="1"/>
</dbReference>
<feature type="repeat" description="WD" evidence="6">
    <location>
        <begin position="15"/>
        <end position="37"/>
    </location>
</feature>
<reference evidence="8" key="1">
    <citation type="submission" date="2014-03" db="EMBL/GenBank/DDBJ databases">
        <title>The sialotranscriptome of Amblyomma triste, Amblyomma parvum and Amblyomma cajennense ticks, uncovered by 454-based RNA-seq.</title>
        <authorList>
            <person name="Garcia G.R."/>
            <person name="Gardinassi L.G."/>
            <person name="Ribeiro J.M."/>
            <person name="Anatriello E."/>
            <person name="Ferreira B.R."/>
            <person name="Moreira H.N."/>
            <person name="Mafra C."/>
            <person name="Olegario M.M."/>
            <person name="Szabo P.J."/>
            <person name="Miranda-Santos I.K."/>
            <person name="Maruyama S.R."/>
        </authorList>
    </citation>
    <scope>NUCLEOTIDE SEQUENCE</scope>
    <source>
        <strain evidence="8">Uberlandia</strain>
        <tissue evidence="8">Salivary glands</tissue>
    </source>
</reference>
<comment type="subcellular location">
    <subcellularLocation>
        <location evidence="1 7">Cytoplasm</location>
    </subcellularLocation>
</comment>
<evidence type="ECO:0000256" key="3">
    <source>
        <dbReference type="ARBA" id="ARBA00022490"/>
    </source>
</evidence>
<evidence type="ECO:0000313" key="8">
    <source>
        <dbReference type="EMBL" id="JAC21652.1"/>
    </source>
</evidence>
<evidence type="ECO:0000256" key="2">
    <source>
        <dbReference type="ARBA" id="ARBA00009890"/>
    </source>
</evidence>
<evidence type="ECO:0000256" key="1">
    <source>
        <dbReference type="ARBA" id="ARBA00004496"/>
    </source>
</evidence>
<comment type="subunit">
    <text evidence="7">Part of TORC1 complex. Part of the TORC2 complex.</text>
</comment>
<comment type="similarity">
    <text evidence="2 7">Belongs to the WD repeat LST8 family.</text>
</comment>
<dbReference type="GO" id="GO:0038203">
    <property type="term" value="P:TORC2 signaling"/>
    <property type="evidence" value="ECO:0007669"/>
    <property type="project" value="UniProtKB-ARBA"/>
</dbReference>
<dbReference type="SMART" id="SM00320">
    <property type="entry name" value="WD40"/>
    <property type="match status" value="6"/>
</dbReference>
<evidence type="ECO:0000256" key="4">
    <source>
        <dbReference type="ARBA" id="ARBA00022574"/>
    </source>
</evidence>
<dbReference type="AlphaFoldDB" id="A0A023FJ51"/>
<dbReference type="Pfam" id="PF00400">
    <property type="entry name" value="WD40"/>
    <property type="match status" value="4"/>
</dbReference>
<dbReference type="InterPro" id="IPR011047">
    <property type="entry name" value="Quinoprotein_ADH-like_sf"/>
</dbReference>
<dbReference type="InterPro" id="IPR037588">
    <property type="entry name" value="MLST8"/>
</dbReference>
<dbReference type="InterPro" id="IPR020472">
    <property type="entry name" value="WD40_PAC1"/>
</dbReference>
<keyword evidence="4 6" id="KW-0853">WD repeat</keyword>
<dbReference type="EMBL" id="GBBK01002830">
    <property type="protein sequence ID" value="JAC21652.1"/>
    <property type="molecule type" value="mRNA"/>
</dbReference>